<evidence type="ECO:0000313" key="3">
    <source>
        <dbReference type="Proteomes" id="UP000265703"/>
    </source>
</evidence>
<feature type="non-terminal residue" evidence="2">
    <location>
        <position position="80"/>
    </location>
</feature>
<protein>
    <submittedName>
        <fullName evidence="2">Uncharacterized protein</fullName>
    </submittedName>
</protein>
<dbReference type="Proteomes" id="UP000265703">
    <property type="component" value="Unassembled WGS sequence"/>
</dbReference>
<reference evidence="2 3" key="1">
    <citation type="submission" date="2018-06" db="EMBL/GenBank/DDBJ databases">
        <title>Comparative genomics reveals the genomic features of Rhizophagus irregularis, R. cerebriforme, R. diaphanum and Gigaspora rosea, and their symbiotic lifestyle signature.</title>
        <authorList>
            <person name="Morin E."/>
            <person name="San Clemente H."/>
            <person name="Chen E.C.H."/>
            <person name="De La Providencia I."/>
            <person name="Hainaut M."/>
            <person name="Kuo A."/>
            <person name="Kohler A."/>
            <person name="Murat C."/>
            <person name="Tang N."/>
            <person name="Roy S."/>
            <person name="Loubradou J."/>
            <person name="Henrissat B."/>
            <person name="Grigoriev I.V."/>
            <person name="Corradi N."/>
            <person name="Roux C."/>
            <person name="Martin F.M."/>
        </authorList>
    </citation>
    <scope>NUCLEOTIDE SEQUENCE [LARGE SCALE GENOMIC DNA]</scope>
    <source>
        <strain evidence="2 3">DAOM 227022</strain>
    </source>
</reference>
<dbReference type="EMBL" id="QKYT01000127">
    <property type="protein sequence ID" value="RIA92396.1"/>
    <property type="molecule type" value="Genomic_DNA"/>
</dbReference>
<proteinExistence type="predicted"/>
<keyword evidence="1" id="KW-0472">Membrane</keyword>
<evidence type="ECO:0000313" key="2">
    <source>
        <dbReference type="EMBL" id="RIA92396.1"/>
    </source>
</evidence>
<accession>A0A397T667</accession>
<keyword evidence="3" id="KW-1185">Reference proteome</keyword>
<evidence type="ECO:0000256" key="1">
    <source>
        <dbReference type="SAM" id="Phobius"/>
    </source>
</evidence>
<comment type="caution">
    <text evidence="2">The sequence shown here is derived from an EMBL/GenBank/DDBJ whole genome shotgun (WGS) entry which is preliminary data.</text>
</comment>
<organism evidence="2 3">
    <name type="scientific">Glomus cerebriforme</name>
    <dbReference type="NCBI Taxonomy" id="658196"/>
    <lineage>
        <taxon>Eukaryota</taxon>
        <taxon>Fungi</taxon>
        <taxon>Fungi incertae sedis</taxon>
        <taxon>Mucoromycota</taxon>
        <taxon>Glomeromycotina</taxon>
        <taxon>Glomeromycetes</taxon>
        <taxon>Glomerales</taxon>
        <taxon>Glomeraceae</taxon>
        <taxon>Glomus</taxon>
    </lineage>
</organism>
<gene>
    <name evidence="2" type="ORF">C1645_765198</name>
</gene>
<keyword evidence="1" id="KW-1133">Transmembrane helix</keyword>
<sequence length="80" mass="9227">MVVVVYFLLLSILPSKKYSSKNFHAFLEICFPLPLLPYFCLLFSIHPDSSGKSCKEFHIIFVSSFFSCIISILLVKDQYL</sequence>
<dbReference type="AlphaFoldDB" id="A0A397T667"/>
<name>A0A397T667_9GLOM</name>
<keyword evidence="1" id="KW-0812">Transmembrane</keyword>
<feature type="transmembrane region" description="Helical" evidence="1">
    <location>
        <begin position="57"/>
        <end position="75"/>
    </location>
</feature>
<feature type="transmembrane region" description="Helical" evidence="1">
    <location>
        <begin position="25"/>
        <end position="45"/>
    </location>
</feature>